<reference evidence="4 5" key="1">
    <citation type="journal article" date="2020" name="Biotechnol. Biofuels">
        <title>New insights from the biogas microbiome by comprehensive genome-resolved metagenomics of nearly 1600 species originating from multiple anaerobic digesters.</title>
        <authorList>
            <person name="Campanaro S."/>
            <person name="Treu L."/>
            <person name="Rodriguez-R L.M."/>
            <person name="Kovalovszki A."/>
            <person name="Ziels R.M."/>
            <person name="Maus I."/>
            <person name="Zhu X."/>
            <person name="Kougias P.G."/>
            <person name="Basile A."/>
            <person name="Luo G."/>
            <person name="Schluter A."/>
            <person name="Konstantinidis K.T."/>
            <person name="Angelidaki I."/>
        </authorList>
    </citation>
    <scope>NUCLEOTIDE SEQUENCE [LARGE SCALE GENOMIC DNA]</scope>
    <source>
        <strain evidence="4">AS06rmzACSIP_256</strain>
    </source>
</reference>
<dbReference type="AlphaFoldDB" id="A0A7X7R8U8"/>
<dbReference type="SUPFAM" id="SSF54909">
    <property type="entry name" value="Dimeric alpha+beta barrel"/>
    <property type="match status" value="1"/>
</dbReference>
<feature type="transmembrane region" description="Helical" evidence="2">
    <location>
        <begin position="137"/>
        <end position="155"/>
    </location>
</feature>
<dbReference type="InterPro" id="IPR007138">
    <property type="entry name" value="ABM_dom"/>
</dbReference>
<dbReference type="PANTHER" id="PTHR40057:SF1">
    <property type="entry name" value="SLR1162 PROTEIN"/>
    <property type="match status" value="1"/>
</dbReference>
<gene>
    <name evidence="4" type="ORF">GX576_11530</name>
</gene>
<dbReference type="InterPro" id="IPR011008">
    <property type="entry name" value="Dimeric_a/b-barrel"/>
</dbReference>
<protein>
    <submittedName>
        <fullName evidence="4">Antibiotic biosynthesis monooxygenase</fullName>
    </submittedName>
</protein>
<name>A0A7X7R8U8_9RHOO</name>
<organism evidence="4 5">
    <name type="scientific">Thauera phenolivorans</name>
    <dbReference type="NCBI Taxonomy" id="1792543"/>
    <lineage>
        <taxon>Bacteria</taxon>
        <taxon>Pseudomonadati</taxon>
        <taxon>Pseudomonadota</taxon>
        <taxon>Betaproteobacteria</taxon>
        <taxon>Rhodocyclales</taxon>
        <taxon>Zoogloeaceae</taxon>
        <taxon>Thauera</taxon>
    </lineage>
</organism>
<proteinExistence type="predicted"/>
<dbReference type="InterPro" id="IPR038762">
    <property type="entry name" value="ABM_predict"/>
</dbReference>
<evidence type="ECO:0000259" key="3">
    <source>
        <dbReference type="PROSITE" id="PS51725"/>
    </source>
</evidence>
<keyword evidence="4" id="KW-0560">Oxidoreductase</keyword>
<dbReference type="Proteomes" id="UP000536534">
    <property type="component" value="Unassembled WGS sequence"/>
</dbReference>
<accession>A0A7X7R8U8</accession>
<feature type="domain" description="ABM" evidence="3">
    <location>
        <begin position="25"/>
        <end position="114"/>
    </location>
</feature>
<keyword evidence="4" id="KW-0503">Monooxygenase</keyword>
<sequence>MSAVPQPASGTPSAAGAPAPAPAPVTRIARRQAKPGREREYEATIREMFGAMRKHKGFLGADLLPPESEGGDYQVVVNFGSEAELAAWDDSTERSDFHVRLREVAANEPEYRRLSGLEAWFAPAVVPASMHPPRAKMAFVTWLGIFPTVSFYLWLVSLWPGFVEQPFLPRTAVFTGLIVITMTWLVMPRLTRLMRGFLASSKKG</sequence>
<dbReference type="PROSITE" id="PS51725">
    <property type="entry name" value="ABM"/>
    <property type="match status" value="1"/>
</dbReference>
<feature type="region of interest" description="Disordered" evidence="1">
    <location>
        <begin position="1"/>
        <end position="25"/>
    </location>
</feature>
<dbReference type="GO" id="GO:0004497">
    <property type="term" value="F:monooxygenase activity"/>
    <property type="evidence" value="ECO:0007669"/>
    <property type="project" value="UniProtKB-KW"/>
</dbReference>
<keyword evidence="2" id="KW-0472">Membrane</keyword>
<feature type="transmembrane region" description="Helical" evidence="2">
    <location>
        <begin position="167"/>
        <end position="187"/>
    </location>
</feature>
<evidence type="ECO:0000256" key="2">
    <source>
        <dbReference type="SAM" id="Phobius"/>
    </source>
</evidence>
<dbReference type="PANTHER" id="PTHR40057">
    <property type="entry name" value="SLR1162 PROTEIN"/>
    <property type="match status" value="1"/>
</dbReference>
<dbReference type="Gene3D" id="3.30.70.100">
    <property type="match status" value="1"/>
</dbReference>
<evidence type="ECO:0000256" key="1">
    <source>
        <dbReference type="SAM" id="MobiDB-lite"/>
    </source>
</evidence>
<keyword evidence="2" id="KW-1133">Transmembrane helix</keyword>
<feature type="compositionally biased region" description="Low complexity" evidence="1">
    <location>
        <begin position="1"/>
        <end position="18"/>
    </location>
</feature>
<keyword evidence="2" id="KW-0812">Transmembrane</keyword>
<evidence type="ECO:0000313" key="4">
    <source>
        <dbReference type="EMBL" id="NLF55004.1"/>
    </source>
</evidence>
<comment type="caution">
    <text evidence="4">The sequence shown here is derived from an EMBL/GenBank/DDBJ whole genome shotgun (WGS) entry which is preliminary data.</text>
</comment>
<evidence type="ECO:0000313" key="5">
    <source>
        <dbReference type="Proteomes" id="UP000536534"/>
    </source>
</evidence>
<dbReference type="Pfam" id="PF03992">
    <property type="entry name" value="ABM"/>
    <property type="match status" value="1"/>
</dbReference>
<dbReference type="EMBL" id="JAAYYV010000310">
    <property type="protein sequence ID" value="NLF55004.1"/>
    <property type="molecule type" value="Genomic_DNA"/>
</dbReference>